<keyword evidence="1" id="KW-0812">Transmembrane</keyword>
<protein>
    <submittedName>
        <fullName evidence="2">Uncharacterized protein</fullName>
    </submittedName>
</protein>
<dbReference type="Proteomes" id="UP000243217">
    <property type="component" value="Unassembled WGS sequence"/>
</dbReference>
<keyword evidence="1" id="KW-1133">Transmembrane helix</keyword>
<comment type="caution">
    <text evidence="2">The sequence shown here is derived from an EMBL/GenBank/DDBJ whole genome shotgun (WGS) entry which is preliminary data.</text>
</comment>
<organism evidence="2 3">
    <name type="scientific">Thraustotheca clavata</name>
    <dbReference type="NCBI Taxonomy" id="74557"/>
    <lineage>
        <taxon>Eukaryota</taxon>
        <taxon>Sar</taxon>
        <taxon>Stramenopiles</taxon>
        <taxon>Oomycota</taxon>
        <taxon>Saprolegniomycetes</taxon>
        <taxon>Saprolegniales</taxon>
        <taxon>Achlyaceae</taxon>
        <taxon>Thraustotheca</taxon>
    </lineage>
</organism>
<name>A0A1W0A0E6_9STRA</name>
<reference evidence="2 3" key="1">
    <citation type="journal article" date="2014" name="Genome Biol. Evol.">
        <title>The secreted proteins of Achlya hypogyna and Thraustotheca clavata identify the ancestral oomycete secretome and reveal gene acquisitions by horizontal gene transfer.</title>
        <authorList>
            <person name="Misner I."/>
            <person name="Blouin N."/>
            <person name="Leonard G."/>
            <person name="Richards T.A."/>
            <person name="Lane C.E."/>
        </authorList>
    </citation>
    <scope>NUCLEOTIDE SEQUENCE [LARGE SCALE GENOMIC DNA]</scope>
    <source>
        <strain evidence="2 3">ATCC 34112</strain>
    </source>
</reference>
<evidence type="ECO:0000313" key="2">
    <source>
        <dbReference type="EMBL" id="OQS03738.1"/>
    </source>
</evidence>
<keyword evidence="1" id="KW-0472">Membrane</keyword>
<feature type="transmembrane region" description="Helical" evidence="1">
    <location>
        <begin position="50"/>
        <end position="71"/>
    </location>
</feature>
<sequence>MFNYCGVAIISICYFDIPSKSNHIIDTPIDIAGLLLCSSGTISIGSLNRFYVLSILCICGGIATFFYALYLKKTHTPCKKQSITYMLAMATSCLVEHRNGYDSVANTMCGF</sequence>
<gene>
    <name evidence="2" type="ORF">THRCLA_21079</name>
</gene>
<proteinExistence type="predicted"/>
<accession>A0A1W0A0E6</accession>
<evidence type="ECO:0000256" key="1">
    <source>
        <dbReference type="SAM" id="Phobius"/>
    </source>
</evidence>
<dbReference type="AlphaFoldDB" id="A0A1W0A0E6"/>
<keyword evidence="3" id="KW-1185">Reference proteome</keyword>
<dbReference type="EMBL" id="JNBS01000786">
    <property type="protein sequence ID" value="OQS03738.1"/>
    <property type="molecule type" value="Genomic_DNA"/>
</dbReference>
<evidence type="ECO:0000313" key="3">
    <source>
        <dbReference type="Proteomes" id="UP000243217"/>
    </source>
</evidence>